<dbReference type="Proteomes" id="UP000010793">
    <property type="component" value="Chromosome"/>
</dbReference>
<dbReference type="RefSeq" id="WP_015274728.1">
    <property type="nucleotide sequence ID" value="NC_019908.1"/>
</dbReference>
<evidence type="ECO:0000313" key="3">
    <source>
        <dbReference type="Proteomes" id="UP000010793"/>
    </source>
</evidence>
<accession>A0A3B6VMD3</accession>
<reference evidence="2 3" key="1">
    <citation type="journal article" date="2013" name="Genome Announc.">
        <title>Complete Genome Sequence of the Porcine Strain Brachyspira pilosicoli P43/6/78(T.).</title>
        <authorList>
            <person name="Lin C."/>
            <person name="den Bakker H.C."/>
            <person name="Suzuki H."/>
            <person name="Lefebure T."/>
            <person name="Ponnala L."/>
            <person name="Sun Q."/>
            <person name="Stanhope M.J."/>
            <person name="Wiedmann M."/>
            <person name="Duhamel G.E."/>
        </authorList>
    </citation>
    <scope>NUCLEOTIDE SEQUENCE [LARGE SCALE GENOMIC DNA]</scope>
    <source>
        <strain evidence="2 3">P43/6/78</strain>
    </source>
</reference>
<feature type="domain" description="CHAT" evidence="1">
    <location>
        <begin position="192"/>
        <end position="415"/>
    </location>
</feature>
<dbReference type="KEGG" id="bpip:BPP43_09250"/>
<keyword evidence="3" id="KW-1185">Reference proteome</keyword>
<gene>
    <name evidence="2" type="ORF">BPP43_09250</name>
</gene>
<dbReference type="SUPFAM" id="SSF52129">
    <property type="entry name" value="Caspase-like"/>
    <property type="match status" value="1"/>
</dbReference>
<dbReference type="AlphaFoldDB" id="A0A3B6VMD3"/>
<sequence>MSNYIITQNKNFFDSSNFECIKIKKTQFKKINKKEKINIFLYDNEKNKLYGTYEIDLNTKTEEDSFLYLNITDTYKKRRGIYYNLKEKYNDFSIYNIDENIFSKLKERLVLLNENISQTFLSCSIEKHKEKHNKKEYIFHYKAIETYPSLYIAEYKKPFDFDAYNSIYKEYLRLLKKANSENDNISKYLEIGNYLMNMLIPEKDFREHLFEGFRIVYLNLDETTSSIPWDILSYNNKFLSEKIIFSYISAVNVMHKKITNSRKIAVVSIPYDDINDEKEIDLLKKLSANNNLNIDVYKKEHNYFEFVKVLENYDIVHIITHGHSNGLSLSKDYILNNISALENPPKLIFINACNMNDSNIVKSFLSCGVNTVVSGIGSLSDNIYNDFVMSFYSNLLHKHSRINTAQAFHFAHIEIKDNYNGFMRYRFNGVACYV</sequence>
<name>A0A3B6VMD3_BRAPL</name>
<organism evidence="2 3">
    <name type="scientific">Brachyspira pilosicoli P43/6/78</name>
    <dbReference type="NCBI Taxonomy" id="1042417"/>
    <lineage>
        <taxon>Bacteria</taxon>
        <taxon>Pseudomonadati</taxon>
        <taxon>Spirochaetota</taxon>
        <taxon>Spirochaetia</taxon>
        <taxon>Brachyspirales</taxon>
        <taxon>Brachyspiraceae</taxon>
        <taxon>Brachyspira</taxon>
    </lineage>
</organism>
<protein>
    <recommendedName>
        <fullName evidence="1">CHAT domain-containing protein</fullName>
    </recommendedName>
</protein>
<proteinExistence type="predicted"/>
<evidence type="ECO:0000313" key="2">
    <source>
        <dbReference type="EMBL" id="AGA67033.1"/>
    </source>
</evidence>
<evidence type="ECO:0000259" key="1">
    <source>
        <dbReference type="Pfam" id="PF12770"/>
    </source>
</evidence>
<dbReference type="EMBL" id="CP002873">
    <property type="protein sequence ID" value="AGA67033.1"/>
    <property type="molecule type" value="Genomic_DNA"/>
</dbReference>
<dbReference type="InterPro" id="IPR024983">
    <property type="entry name" value="CHAT_dom"/>
</dbReference>
<dbReference type="InterPro" id="IPR029030">
    <property type="entry name" value="Caspase-like_dom_sf"/>
</dbReference>
<dbReference type="Pfam" id="PF12770">
    <property type="entry name" value="CHAT"/>
    <property type="match status" value="1"/>
</dbReference>